<sequence length="287" mass="31232">MTKNNKLKGIICILLAAVGFSLMTFFVRISGDLPTMQKAFFRNFVAMFVAIAALLKANVGIKVERPSIPPLFARCFFGTSGLIANFYAIDRLGIADANMLNKLSPFFAIILSIFILKEYPKRVDIAATIIAFIGALFIIRPTGLITETVPALIGLFGGFGAGTAYVCVRKLGQQGVKTPVIVFYFSFFSCVVTLPFLIKDFAPMSPTQLLCLLMAGVSASLGQFSITTAYKYAPAKEISVFDYTQVVFAAILGIIFLGEIPSILSIAGYAIIIGVAVFRWYMNLKTE</sequence>
<feature type="transmembrane region" description="Helical" evidence="6">
    <location>
        <begin position="149"/>
        <end position="168"/>
    </location>
</feature>
<evidence type="ECO:0000313" key="8">
    <source>
        <dbReference type="EMBL" id="SEK94333.1"/>
    </source>
</evidence>
<dbReference type="EMBL" id="FNZX01000015">
    <property type="protein sequence ID" value="SEK94333.1"/>
    <property type="molecule type" value="Genomic_DNA"/>
</dbReference>
<evidence type="ECO:0000256" key="1">
    <source>
        <dbReference type="ARBA" id="ARBA00004141"/>
    </source>
</evidence>
<feature type="transmembrane region" description="Helical" evidence="6">
    <location>
        <begin position="180"/>
        <end position="198"/>
    </location>
</feature>
<comment type="similarity">
    <text evidence="2">Belongs to the EamA transporter family.</text>
</comment>
<keyword evidence="5 6" id="KW-0472">Membrane</keyword>
<feature type="domain" description="EamA" evidence="7">
    <location>
        <begin position="8"/>
        <end position="139"/>
    </location>
</feature>
<evidence type="ECO:0000256" key="5">
    <source>
        <dbReference type="ARBA" id="ARBA00023136"/>
    </source>
</evidence>
<feature type="transmembrane region" description="Helical" evidence="6">
    <location>
        <begin position="204"/>
        <end position="226"/>
    </location>
</feature>
<dbReference type="Proteomes" id="UP000182321">
    <property type="component" value="Unassembled WGS sequence"/>
</dbReference>
<proteinExistence type="inferred from homology"/>
<evidence type="ECO:0000313" key="9">
    <source>
        <dbReference type="Proteomes" id="UP000182321"/>
    </source>
</evidence>
<evidence type="ECO:0000256" key="2">
    <source>
        <dbReference type="ARBA" id="ARBA00007362"/>
    </source>
</evidence>
<gene>
    <name evidence="8" type="ORF">SAMN02910377_02229</name>
</gene>
<protein>
    <submittedName>
        <fullName evidence="8">Permease of the drug/metabolite transporter (DMT) superfamily</fullName>
    </submittedName>
</protein>
<comment type="subcellular location">
    <subcellularLocation>
        <location evidence="1">Membrane</location>
        <topology evidence="1">Multi-pass membrane protein</topology>
    </subcellularLocation>
</comment>
<feature type="transmembrane region" description="Helical" evidence="6">
    <location>
        <begin position="7"/>
        <end position="27"/>
    </location>
</feature>
<keyword evidence="9" id="KW-1185">Reference proteome</keyword>
<dbReference type="InterPro" id="IPR000620">
    <property type="entry name" value="EamA_dom"/>
</dbReference>
<organism evidence="8 9">
    <name type="scientific">Pseudobutyrivibrio ruminis</name>
    <dbReference type="NCBI Taxonomy" id="46206"/>
    <lineage>
        <taxon>Bacteria</taxon>
        <taxon>Bacillati</taxon>
        <taxon>Bacillota</taxon>
        <taxon>Clostridia</taxon>
        <taxon>Lachnospirales</taxon>
        <taxon>Lachnospiraceae</taxon>
        <taxon>Pseudobutyrivibrio</taxon>
    </lineage>
</organism>
<evidence type="ECO:0000256" key="6">
    <source>
        <dbReference type="SAM" id="Phobius"/>
    </source>
</evidence>
<dbReference type="AlphaFoldDB" id="A0A1H7L5J0"/>
<dbReference type="SUPFAM" id="SSF103481">
    <property type="entry name" value="Multidrug resistance efflux transporter EmrE"/>
    <property type="match status" value="2"/>
</dbReference>
<feature type="transmembrane region" description="Helical" evidence="6">
    <location>
        <begin position="100"/>
        <end position="116"/>
    </location>
</feature>
<reference evidence="9" key="1">
    <citation type="submission" date="2016-10" db="EMBL/GenBank/DDBJ databases">
        <authorList>
            <person name="Varghese N."/>
        </authorList>
    </citation>
    <scope>NUCLEOTIDE SEQUENCE [LARGE SCALE GENOMIC DNA]</scope>
    <source>
        <strain evidence="9">ACV-9</strain>
    </source>
</reference>
<dbReference type="GO" id="GO:0016020">
    <property type="term" value="C:membrane"/>
    <property type="evidence" value="ECO:0007669"/>
    <property type="project" value="UniProtKB-SubCell"/>
</dbReference>
<feature type="transmembrane region" description="Helical" evidence="6">
    <location>
        <begin position="71"/>
        <end position="88"/>
    </location>
</feature>
<feature type="transmembrane region" description="Helical" evidence="6">
    <location>
        <begin position="39"/>
        <end position="59"/>
    </location>
</feature>
<dbReference type="RefSeq" id="WP_074791810.1">
    <property type="nucleotide sequence ID" value="NZ_FNZX01000015.1"/>
</dbReference>
<keyword evidence="3 6" id="KW-0812">Transmembrane</keyword>
<dbReference type="Pfam" id="PF00892">
    <property type="entry name" value="EamA"/>
    <property type="match status" value="2"/>
</dbReference>
<name>A0A1H7L5J0_9FIRM</name>
<feature type="domain" description="EamA" evidence="7">
    <location>
        <begin position="151"/>
        <end position="276"/>
    </location>
</feature>
<dbReference type="PANTHER" id="PTHR22911:SF6">
    <property type="entry name" value="SOLUTE CARRIER FAMILY 35 MEMBER G1"/>
    <property type="match status" value="1"/>
</dbReference>
<dbReference type="InterPro" id="IPR037185">
    <property type="entry name" value="EmrE-like"/>
</dbReference>
<dbReference type="PANTHER" id="PTHR22911">
    <property type="entry name" value="ACYL-MALONYL CONDENSING ENZYME-RELATED"/>
    <property type="match status" value="1"/>
</dbReference>
<keyword evidence="4 6" id="KW-1133">Transmembrane helix</keyword>
<evidence type="ECO:0000259" key="7">
    <source>
        <dbReference type="Pfam" id="PF00892"/>
    </source>
</evidence>
<evidence type="ECO:0000256" key="3">
    <source>
        <dbReference type="ARBA" id="ARBA00022692"/>
    </source>
</evidence>
<accession>A0A1H7L5J0</accession>
<feature type="transmembrane region" description="Helical" evidence="6">
    <location>
        <begin position="123"/>
        <end position="143"/>
    </location>
</feature>
<evidence type="ECO:0000256" key="4">
    <source>
        <dbReference type="ARBA" id="ARBA00022989"/>
    </source>
</evidence>